<dbReference type="PANTHER" id="PTHR48090:SF10">
    <property type="entry name" value="GLUCOSYL-3-PHOSPHOGLYCERATE SYNTHASE"/>
    <property type="match status" value="1"/>
</dbReference>
<keyword evidence="5" id="KW-0460">Magnesium</keyword>
<dbReference type="InterPro" id="IPR029044">
    <property type="entry name" value="Nucleotide-diphossugar_trans"/>
</dbReference>
<evidence type="ECO:0000256" key="3">
    <source>
        <dbReference type="ARBA" id="ARBA00022676"/>
    </source>
</evidence>
<evidence type="ECO:0000256" key="1">
    <source>
        <dbReference type="ARBA" id="ARBA00001946"/>
    </source>
</evidence>
<dbReference type="InterPro" id="IPR001173">
    <property type="entry name" value="Glyco_trans_2-like"/>
</dbReference>
<dbReference type="InterPro" id="IPR023214">
    <property type="entry name" value="HAD_sf"/>
</dbReference>
<keyword evidence="4" id="KW-0808">Transferase</keyword>
<dbReference type="CDD" id="cd04179">
    <property type="entry name" value="DPM_DPG-synthase_like"/>
    <property type="match status" value="1"/>
</dbReference>
<dbReference type="Pfam" id="PF00535">
    <property type="entry name" value="Glycos_transf_2"/>
    <property type="match status" value="1"/>
</dbReference>
<dbReference type="EMBL" id="JASHIF010000007">
    <property type="protein sequence ID" value="MDI9859261.1"/>
    <property type="molecule type" value="Genomic_DNA"/>
</dbReference>
<gene>
    <name evidence="7" type="ORF">QM524_08580</name>
</gene>
<comment type="cofactor">
    <cofactor evidence="1">
        <name>Mg(2+)</name>
        <dbReference type="ChEBI" id="CHEBI:18420"/>
    </cofactor>
</comment>
<organism evidence="7 8">
    <name type="scientific">Flectobacillus roseus</name>
    <dbReference type="NCBI Taxonomy" id="502259"/>
    <lineage>
        <taxon>Bacteria</taxon>
        <taxon>Pseudomonadati</taxon>
        <taxon>Bacteroidota</taxon>
        <taxon>Cytophagia</taxon>
        <taxon>Cytophagales</taxon>
        <taxon>Flectobacillaceae</taxon>
        <taxon>Flectobacillus</taxon>
    </lineage>
</organism>
<dbReference type="InterPro" id="IPR016965">
    <property type="entry name" value="Pase_PHOSPHO-typ"/>
</dbReference>
<evidence type="ECO:0000256" key="4">
    <source>
        <dbReference type="ARBA" id="ARBA00022679"/>
    </source>
</evidence>
<dbReference type="PANTHER" id="PTHR48090">
    <property type="entry name" value="UNDECAPRENYL-PHOSPHATE 4-DEOXY-4-FORMAMIDO-L-ARABINOSE TRANSFERASE-RELATED"/>
    <property type="match status" value="1"/>
</dbReference>
<accession>A0ABT6Y6W5</accession>
<keyword evidence="8" id="KW-1185">Reference proteome</keyword>
<comment type="caution">
    <text evidence="7">The sequence shown here is derived from an EMBL/GenBank/DDBJ whole genome shotgun (WGS) entry which is preliminary data.</text>
</comment>
<keyword evidence="3" id="KW-0328">Glycosyltransferase</keyword>
<dbReference type="Pfam" id="PF06888">
    <property type="entry name" value="Put_Phosphatase"/>
    <property type="match status" value="1"/>
</dbReference>
<evidence type="ECO:0000313" key="8">
    <source>
        <dbReference type="Proteomes" id="UP001236507"/>
    </source>
</evidence>
<sequence length="454" mass="50475">MKNISVIIPAWNEEATISEVIRKAFNSKLTKEVLVIDDDSTDNTVSVALLSGACVIGSAEKGKGISMQEGVRLATGDYLVFLDADIPTYPEDIVDLMANPLMEGNIDFVKSCFDRQAGRVTELLAKPLLDIYFPELNQFSQPLSGIVSGKRSFLENIVFENDYGVDIGLLIDMYQANARIAEVNIGYVENKMKPLQSLGNMAKEVTRAIMNRAEADTTYHAVPHQSVIGGLRAELNPALKHRVVVFDMDRTILSDSFIQTAARHFGFEKALRKIALEYVNPVIRTKEIAKLMKGHTIAEIIEVLDMIPITPDFEQTVQALKQKGCVIGIVSDSYSLVTNHLMHRFQLDFTMANDLEFWRGNTTGEVKIPSAFFRHHEAKCKHDYCKSHVISYVSAALGLTLDEIMVIGDGENDMCMVQKAGLGFSFCASHPALELVADVVLRERSFEPMLAYVE</sequence>
<evidence type="ECO:0000256" key="5">
    <source>
        <dbReference type="ARBA" id="ARBA00022842"/>
    </source>
</evidence>
<name>A0ABT6Y6W5_9BACT</name>
<feature type="domain" description="Glycosyltransferase 2-like" evidence="6">
    <location>
        <begin position="5"/>
        <end position="116"/>
    </location>
</feature>
<evidence type="ECO:0000259" key="6">
    <source>
        <dbReference type="Pfam" id="PF00535"/>
    </source>
</evidence>
<dbReference type="InterPro" id="IPR036412">
    <property type="entry name" value="HAD-like_sf"/>
</dbReference>
<evidence type="ECO:0000256" key="2">
    <source>
        <dbReference type="ARBA" id="ARBA00006739"/>
    </source>
</evidence>
<dbReference type="NCBIfam" id="TIGR01488">
    <property type="entry name" value="HAD-SF-IB"/>
    <property type="match status" value="1"/>
</dbReference>
<dbReference type="SUPFAM" id="SSF56784">
    <property type="entry name" value="HAD-like"/>
    <property type="match status" value="1"/>
</dbReference>
<reference evidence="7 8" key="1">
    <citation type="submission" date="2023-05" db="EMBL/GenBank/DDBJ databases">
        <title>Novel species of genus Flectobacillus isolated from stream in China.</title>
        <authorList>
            <person name="Lu H."/>
        </authorList>
    </citation>
    <scope>NUCLEOTIDE SEQUENCE [LARGE SCALE GENOMIC DNA]</scope>
    <source>
        <strain evidence="7 8">KCTC 42575</strain>
    </source>
</reference>
<dbReference type="SUPFAM" id="SSF53448">
    <property type="entry name" value="Nucleotide-diphospho-sugar transferases"/>
    <property type="match status" value="1"/>
</dbReference>
<dbReference type="Proteomes" id="UP001236507">
    <property type="component" value="Unassembled WGS sequence"/>
</dbReference>
<dbReference type="InterPro" id="IPR050256">
    <property type="entry name" value="Glycosyltransferase_2"/>
</dbReference>
<dbReference type="RefSeq" id="WP_283344238.1">
    <property type="nucleotide sequence ID" value="NZ_JASHIF010000007.1"/>
</dbReference>
<dbReference type="Gene3D" id="3.90.550.10">
    <property type="entry name" value="Spore Coat Polysaccharide Biosynthesis Protein SpsA, Chain A"/>
    <property type="match status" value="1"/>
</dbReference>
<evidence type="ECO:0000313" key="7">
    <source>
        <dbReference type="EMBL" id="MDI9859261.1"/>
    </source>
</evidence>
<comment type="similarity">
    <text evidence="2">Belongs to the glycosyltransferase 2 family.</text>
</comment>
<proteinExistence type="inferred from homology"/>
<dbReference type="Gene3D" id="3.40.50.1000">
    <property type="entry name" value="HAD superfamily/HAD-like"/>
    <property type="match status" value="1"/>
</dbReference>
<protein>
    <submittedName>
        <fullName evidence="7">HAD-IB family phosphatase</fullName>
    </submittedName>
</protein>